<evidence type="ECO:0000313" key="2">
    <source>
        <dbReference type="EMBL" id="GEL02796.1"/>
    </source>
</evidence>
<feature type="transmembrane region" description="Helical" evidence="1">
    <location>
        <begin position="17"/>
        <end position="35"/>
    </location>
</feature>
<organism evidence="2 3">
    <name type="scientific">Swaminathania salitolerans</name>
    <dbReference type="NCBI Taxonomy" id="182838"/>
    <lineage>
        <taxon>Bacteria</taxon>
        <taxon>Pseudomonadati</taxon>
        <taxon>Pseudomonadota</taxon>
        <taxon>Alphaproteobacteria</taxon>
        <taxon>Acetobacterales</taxon>
        <taxon>Acetobacteraceae</taxon>
        <taxon>Swaminathania</taxon>
    </lineage>
</organism>
<keyword evidence="1" id="KW-0472">Membrane</keyword>
<keyword evidence="1" id="KW-0812">Transmembrane</keyword>
<protein>
    <submittedName>
        <fullName evidence="2">Uncharacterized protein</fullName>
    </submittedName>
</protein>
<keyword evidence="1" id="KW-1133">Transmembrane helix</keyword>
<evidence type="ECO:0000313" key="3">
    <source>
        <dbReference type="Proteomes" id="UP000321405"/>
    </source>
</evidence>
<proteinExistence type="predicted"/>
<sequence>MASGRTSVSNTARMESGMVWLGAGGAANALPVLAIRQKKARGARMKTDPD</sequence>
<dbReference type="AlphaFoldDB" id="A0A511BR32"/>
<comment type="caution">
    <text evidence="2">The sequence shown here is derived from an EMBL/GenBank/DDBJ whole genome shotgun (WGS) entry which is preliminary data.</text>
</comment>
<keyword evidence="3" id="KW-1185">Reference proteome</keyword>
<evidence type="ECO:0000256" key="1">
    <source>
        <dbReference type="SAM" id="Phobius"/>
    </source>
</evidence>
<reference evidence="2 3" key="1">
    <citation type="submission" date="2019-07" db="EMBL/GenBank/DDBJ databases">
        <title>Whole genome shotgun sequence of Swaminathania salitolerans NBRC 104436.</title>
        <authorList>
            <person name="Hosoyama A."/>
            <person name="Uohara A."/>
            <person name="Ohji S."/>
            <person name="Ichikawa N."/>
        </authorList>
    </citation>
    <scope>NUCLEOTIDE SEQUENCE [LARGE SCALE GENOMIC DNA]</scope>
    <source>
        <strain evidence="2 3">NBRC 104436</strain>
    </source>
</reference>
<accession>A0A511BR32</accession>
<dbReference type="Proteomes" id="UP000321405">
    <property type="component" value="Unassembled WGS sequence"/>
</dbReference>
<name>A0A511BR32_9PROT</name>
<dbReference type="EMBL" id="BJVC01000004">
    <property type="protein sequence ID" value="GEL02796.1"/>
    <property type="molecule type" value="Genomic_DNA"/>
</dbReference>
<gene>
    <name evidence="2" type="ORF">SSA02_19590</name>
</gene>